<evidence type="ECO:0000256" key="1">
    <source>
        <dbReference type="ARBA" id="ARBA00010641"/>
    </source>
</evidence>
<dbReference type="InterPro" id="IPR036388">
    <property type="entry name" value="WH-like_DNA-bd_sf"/>
</dbReference>
<keyword evidence="2" id="KW-0805">Transcription regulation</keyword>
<comment type="similarity">
    <text evidence="1">Belongs to the sigma-70 factor family. ECF subfamily.</text>
</comment>
<evidence type="ECO:0000256" key="4">
    <source>
        <dbReference type="ARBA" id="ARBA00023125"/>
    </source>
</evidence>
<dbReference type="Gene3D" id="1.10.10.10">
    <property type="entry name" value="Winged helix-like DNA-binding domain superfamily/Winged helix DNA-binding domain"/>
    <property type="match status" value="1"/>
</dbReference>
<evidence type="ECO:0000259" key="7">
    <source>
        <dbReference type="Pfam" id="PF04545"/>
    </source>
</evidence>
<proteinExistence type="inferred from homology"/>
<dbReference type="EMBL" id="JAROCG010000001">
    <property type="protein sequence ID" value="MDN4610129.1"/>
    <property type="molecule type" value="Genomic_DNA"/>
</dbReference>
<dbReference type="Pfam" id="PF04545">
    <property type="entry name" value="Sigma70_r4"/>
    <property type="match status" value="1"/>
</dbReference>
<keyword evidence="9" id="KW-1185">Reference proteome</keyword>
<dbReference type="InterPro" id="IPR039425">
    <property type="entry name" value="RNA_pol_sigma-70-like"/>
</dbReference>
<organism evidence="8 9">
    <name type="scientific">Arthrobacter burdickii</name>
    <dbReference type="NCBI Taxonomy" id="3035920"/>
    <lineage>
        <taxon>Bacteria</taxon>
        <taxon>Bacillati</taxon>
        <taxon>Actinomycetota</taxon>
        <taxon>Actinomycetes</taxon>
        <taxon>Micrococcales</taxon>
        <taxon>Micrococcaceae</taxon>
        <taxon>Arthrobacter</taxon>
    </lineage>
</organism>
<dbReference type="InterPro" id="IPR007627">
    <property type="entry name" value="RNA_pol_sigma70_r2"/>
</dbReference>
<feature type="domain" description="RNA polymerase sigma-70 region 2" evidence="6">
    <location>
        <begin position="29"/>
        <end position="95"/>
    </location>
</feature>
<dbReference type="InterPro" id="IPR007630">
    <property type="entry name" value="RNA_pol_sigma70_r4"/>
</dbReference>
<keyword evidence="4" id="KW-0238">DNA-binding</keyword>
<dbReference type="SUPFAM" id="SSF88659">
    <property type="entry name" value="Sigma3 and sigma4 domains of RNA polymerase sigma factors"/>
    <property type="match status" value="1"/>
</dbReference>
<comment type="caution">
    <text evidence="8">The sequence shown here is derived from an EMBL/GenBank/DDBJ whole genome shotgun (WGS) entry which is preliminary data.</text>
</comment>
<evidence type="ECO:0000259" key="6">
    <source>
        <dbReference type="Pfam" id="PF04542"/>
    </source>
</evidence>
<dbReference type="PANTHER" id="PTHR43133:SF62">
    <property type="entry name" value="RNA POLYMERASE SIGMA FACTOR SIGZ"/>
    <property type="match status" value="1"/>
</dbReference>
<name>A0ABT8JYH9_9MICC</name>
<dbReference type="NCBIfam" id="TIGR02937">
    <property type="entry name" value="sigma70-ECF"/>
    <property type="match status" value="1"/>
</dbReference>
<dbReference type="PANTHER" id="PTHR43133">
    <property type="entry name" value="RNA POLYMERASE ECF-TYPE SIGMA FACTO"/>
    <property type="match status" value="1"/>
</dbReference>
<keyword evidence="5" id="KW-0804">Transcription</keyword>
<dbReference type="Pfam" id="PF04542">
    <property type="entry name" value="Sigma70_r2"/>
    <property type="match status" value="1"/>
</dbReference>
<protein>
    <submittedName>
        <fullName evidence="8">Sigma-70 family RNA polymerase sigma factor</fullName>
    </submittedName>
</protein>
<dbReference type="Gene3D" id="1.10.1740.10">
    <property type="match status" value="1"/>
</dbReference>
<dbReference type="Proteomes" id="UP001174209">
    <property type="component" value="Unassembled WGS sequence"/>
</dbReference>
<dbReference type="InterPro" id="IPR013325">
    <property type="entry name" value="RNA_pol_sigma_r2"/>
</dbReference>
<evidence type="ECO:0000256" key="3">
    <source>
        <dbReference type="ARBA" id="ARBA00023082"/>
    </source>
</evidence>
<evidence type="ECO:0000256" key="2">
    <source>
        <dbReference type="ARBA" id="ARBA00023015"/>
    </source>
</evidence>
<reference evidence="8" key="1">
    <citation type="submission" date="2023-06" db="EMBL/GenBank/DDBJ databases">
        <title>MT1 and MT2 Draft Genomes of Novel Species.</title>
        <authorList>
            <person name="Venkateswaran K."/>
        </authorList>
    </citation>
    <scope>NUCLEOTIDE SEQUENCE</scope>
    <source>
        <strain evidence="8">IIF3SC-B10</strain>
    </source>
</reference>
<feature type="domain" description="RNA polymerase sigma-70 region 4" evidence="7">
    <location>
        <begin position="130"/>
        <end position="178"/>
    </location>
</feature>
<gene>
    <name evidence="8" type="ORF">P5G52_04535</name>
</gene>
<keyword evidence="3" id="KW-0731">Sigma factor</keyword>
<evidence type="ECO:0000313" key="8">
    <source>
        <dbReference type="EMBL" id="MDN4610129.1"/>
    </source>
</evidence>
<dbReference type="RefSeq" id="WP_301225076.1">
    <property type="nucleotide sequence ID" value="NZ_JAROCG010000001.1"/>
</dbReference>
<dbReference type="InterPro" id="IPR014284">
    <property type="entry name" value="RNA_pol_sigma-70_dom"/>
</dbReference>
<dbReference type="CDD" id="cd06171">
    <property type="entry name" value="Sigma70_r4"/>
    <property type="match status" value="1"/>
</dbReference>
<dbReference type="InterPro" id="IPR013324">
    <property type="entry name" value="RNA_pol_sigma_r3/r4-like"/>
</dbReference>
<evidence type="ECO:0000313" key="9">
    <source>
        <dbReference type="Proteomes" id="UP001174209"/>
    </source>
</evidence>
<dbReference type="SUPFAM" id="SSF88946">
    <property type="entry name" value="Sigma2 domain of RNA polymerase sigma factors"/>
    <property type="match status" value="1"/>
</dbReference>
<accession>A0ABT8JYH9</accession>
<sequence length="187" mass="20684">MAAPGPEWTRQLDLQFSAGDERAMATAYGCFSPLVYTIALRSLRDSGAAADITQDVFVRAWRSRDSFDPQSGPLPAWIVGICRNVILDHLSARSRQERLVVRAGFAPETGAALDASVDTIADRVVLASELERLGEPQGSILRLAFYEDLTHQQISARMNLPLGTVKSHIRRSLVHLRNRLEEWDAAS</sequence>
<evidence type="ECO:0000256" key="5">
    <source>
        <dbReference type="ARBA" id="ARBA00023163"/>
    </source>
</evidence>